<reference evidence="1" key="1">
    <citation type="submission" date="2021-02" db="EMBL/GenBank/DDBJ databases">
        <authorList>
            <person name="Dougan E. K."/>
            <person name="Rhodes N."/>
            <person name="Thang M."/>
            <person name="Chan C."/>
        </authorList>
    </citation>
    <scope>NUCLEOTIDE SEQUENCE</scope>
</reference>
<comment type="caution">
    <text evidence="1">The sequence shown here is derived from an EMBL/GenBank/DDBJ whole genome shotgun (WGS) entry which is preliminary data.</text>
</comment>
<dbReference type="EMBL" id="CAJNNW010032841">
    <property type="protein sequence ID" value="CAE8715686.1"/>
    <property type="molecule type" value="Genomic_DNA"/>
</dbReference>
<dbReference type="InterPro" id="IPR012340">
    <property type="entry name" value="NA-bd_OB-fold"/>
</dbReference>
<dbReference type="Proteomes" id="UP000626109">
    <property type="component" value="Unassembled WGS sequence"/>
</dbReference>
<dbReference type="AlphaFoldDB" id="A0A813KYC2"/>
<evidence type="ECO:0000313" key="2">
    <source>
        <dbReference type="Proteomes" id="UP000626109"/>
    </source>
</evidence>
<name>A0A813KYC2_POLGL</name>
<gene>
    <name evidence="1" type="ORF">PGLA2088_LOCUS38698</name>
</gene>
<sequence length="229" mass="25849">MPGPRTRLTPVPIVGRVIEWKASHGWIEPQCFIEHPEISKHRGHIFVHSEDVVPKWRSLVVGTLVEFYLYHDGQGLGAEECMPRKVVRVKLPWQAAQESFGENGENLPQFEQKMNVTVRAYQWVQVDGNKSGLPFLLFEIWGRPQAVVEAVAKATEKAEKENAECSVSLLLPESRLWKVDFAQLQQCCPTEVSAENTVTDPMPCRTLTIKGAEADFRTALHMLISQACD</sequence>
<evidence type="ECO:0000313" key="1">
    <source>
        <dbReference type="EMBL" id="CAE8715686.1"/>
    </source>
</evidence>
<organism evidence="1 2">
    <name type="scientific">Polarella glacialis</name>
    <name type="common">Dinoflagellate</name>
    <dbReference type="NCBI Taxonomy" id="89957"/>
    <lineage>
        <taxon>Eukaryota</taxon>
        <taxon>Sar</taxon>
        <taxon>Alveolata</taxon>
        <taxon>Dinophyceae</taxon>
        <taxon>Suessiales</taxon>
        <taxon>Suessiaceae</taxon>
        <taxon>Polarella</taxon>
    </lineage>
</organism>
<proteinExistence type="predicted"/>
<dbReference type="SUPFAM" id="SSF50249">
    <property type="entry name" value="Nucleic acid-binding proteins"/>
    <property type="match status" value="1"/>
</dbReference>
<protein>
    <submittedName>
        <fullName evidence="1">Uncharacterized protein</fullName>
    </submittedName>
</protein>
<accession>A0A813KYC2</accession>